<gene>
    <name evidence="1" type="ORF">I5E68_17435</name>
</gene>
<accession>A0A931HG21</accession>
<organism evidence="1 2">
    <name type="scientific">Novosphingobium aureum</name>
    <dbReference type="NCBI Taxonomy" id="2792964"/>
    <lineage>
        <taxon>Bacteria</taxon>
        <taxon>Pseudomonadati</taxon>
        <taxon>Pseudomonadota</taxon>
        <taxon>Alphaproteobacteria</taxon>
        <taxon>Sphingomonadales</taxon>
        <taxon>Sphingomonadaceae</taxon>
        <taxon>Novosphingobium</taxon>
    </lineage>
</organism>
<reference evidence="1" key="1">
    <citation type="submission" date="2020-11" db="EMBL/GenBank/DDBJ databases">
        <title>Novosphingobium aureum sp. nov., a marine bacterium isolated from sediment of a salt flat.</title>
        <authorList>
            <person name="Yoo Y."/>
            <person name="Kim J.-J."/>
        </authorList>
    </citation>
    <scope>NUCLEOTIDE SEQUENCE</scope>
    <source>
        <strain evidence="1">YJ-S2-02</strain>
    </source>
</reference>
<evidence type="ECO:0000313" key="1">
    <source>
        <dbReference type="EMBL" id="MBH0114733.1"/>
    </source>
</evidence>
<dbReference type="EMBL" id="JADZGI010000004">
    <property type="protein sequence ID" value="MBH0114733.1"/>
    <property type="molecule type" value="Genomic_DNA"/>
</dbReference>
<keyword evidence="2" id="KW-1185">Reference proteome</keyword>
<dbReference type="Proteomes" id="UP000617634">
    <property type="component" value="Unassembled WGS sequence"/>
</dbReference>
<dbReference type="AlphaFoldDB" id="A0A931HG21"/>
<comment type="caution">
    <text evidence="1">The sequence shown here is derived from an EMBL/GenBank/DDBJ whole genome shotgun (WGS) entry which is preliminary data.</text>
</comment>
<sequence length="193" mass="19363">MNDDIESLLIEVRAGTEGFTQDLGRMRAEIDGTLTGGFARAGEALETGLASALKRGSLGFDDLKRVALSAFDDIARQGVAGLFGALGSGGGATGGAAFDLGSLVTGLLGLPGRATGGNVAPGRGYLVGERGPEVFVPTSAGRVEANGSAAASARNVNVAISLAAPRGASVPRALQRSSRQIAGTVRRAIALDR</sequence>
<evidence type="ECO:0000313" key="2">
    <source>
        <dbReference type="Proteomes" id="UP000617634"/>
    </source>
</evidence>
<name>A0A931HG21_9SPHN</name>
<protein>
    <submittedName>
        <fullName evidence="1">Tail tape measure protein</fullName>
    </submittedName>
</protein>
<proteinExistence type="predicted"/>
<dbReference type="RefSeq" id="WP_197166483.1">
    <property type="nucleotide sequence ID" value="NZ_JADZGI010000004.1"/>
</dbReference>